<comment type="caution">
    <text evidence="1">The sequence shown here is derived from an EMBL/GenBank/DDBJ whole genome shotgun (WGS) entry which is preliminary data.</text>
</comment>
<name>A0ABX0UL50_9BACT</name>
<accession>A0ABX0UL50</accession>
<evidence type="ECO:0008006" key="3">
    <source>
        <dbReference type="Google" id="ProtNLM"/>
    </source>
</evidence>
<proteinExistence type="predicted"/>
<gene>
    <name evidence="1" type="ORF">FHS68_001506</name>
</gene>
<protein>
    <recommendedName>
        <fullName evidence="3">RadC-like JAB domain-containing protein</fullName>
    </recommendedName>
</protein>
<dbReference type="EMBL" id="JAASQJ010000001">
    <property type="protein sequence ID" value="NIJ52350.1"/>
    <property type="molecule type" value="Genomic_DNA"/>
</dbReference>
<evidence type="ECO:0000313" key="2">
    <source>
        <dbReference type="Proteomes" id="UP001179181"/>
    </source>
</evidence>
<keyword evidence="2" id="KW-1185">Reference proteome</keyword>
<evidence type="ECO:0000313" key="1">
    <source>
        <dbReference type="EMBL" id="NIJ52350.1"/>
    </source>
</evidence>
<sequence>MRYLLFLLVDQKNRLINVGAVDGLFQENVPSFYDSIKTKS</sequence>
<dbReference type="Proteomes" id="UP001179181">
    <property type="component" value="Unassembled WGS sequence"/>
</dbReference>
<organism evidence="1 2">
    <name type="scientific">Dyadobacter arcticus</name>
    <dbReference type="NCBI Taxonomy" id="1078754"/>
    <lineage>
        <taxon>Bacteria</taxon>
        <taxon>Pseudomonadati</taxon>
        <taxon>Bacteroidota</taxon>
        <taxon>Cytophagia</taxon>
        <taxon>Cytophagales</taxon>
        <taxon>Spirosomataceae</taxon>
        <taxon>Dyadobacter</taxon>
    </lineage>
</organism>
<reference evidence="1 2" key="1">
    <citation type="submission" date="2020-03" db="EMBL/GenBank/DDBJ databases">
        <title>Genomic Encyclopedia of Type Strains, Phase IV (KMG-IV): sequencing the most valuable type-strain genomes for metagenomic binning, comparative biology and taxonomic classification.</title>
        <authorList>
            <person name="Goeker M."/>
        </authorList>
    </citation>
    <scope>NUCLEOTIDE SEQUENCE [LARGE SCALE GENOMIC DNA]</scope>
    <source>
        <strain evidence="1 2">DSM 102865</strain>
    </source>
</reference>